<dbReference type="RefSeq" id="WP_196570154.1">
    <property type="nucleotide sequence ID" value="NZ_CP127389.1"/>
</dbReference>
<feature type="domain" description="DUF1543" evidence="1">
    <location>
        <begin position="90"/>
        <end position="133"/>
    </location>
</feature>
<name>A0ABY8YB68_9GAMM</name>
<dbReference type="Pfam" id="PF07566">
    <property type="entry name" value="DUF1543"/>
    <property type="match status" value="2"/>
</dbReference>
<organism evidence="2 3">
    <name type="scientific">Proteus appendicitidis</name>
    <dbReference type="NCBI Taxonomy" id="3034648"/>
    <lineage>
        <taxon>Bacteria</taxon>
        <taxon>Pseudomonadati</taxon>
        <taxon>Pseudomonadota</taxon>
        <taxon>Gammaproteobacteria</taxon>
        <taxon>Enterobacterales</taxon>
        <taxon>Morganellaceae</taxon>
        <taxon>Proteus</taxon>
    </lineage>
</organism>
<sequence length="171" mass="19330">MKLFMFYIGGNAGKSNIEVHDIQFVVAEKPTDAWPALREAWFGDKDKIHIDGYAEITWVDGFNITLSDKPSNSNDNLYFVNVGGYHPSSLAELHEFDLFVAKSANEAKEKAIATLLVNSQQQHKDNLKDVDDCILLSKIGNFYIHLMPNNSGEHFKPLWQGYQPIGIEKTQ</sequence>
<evidence type="ECO:0000313" key="3">
    <source>
        <dbReference type="Proteomes" id="UP001226651"/>
    </source>
</evidence>
<dbReference type="EMBL" id="CP127389">
    <property type="protein sequence ID" value="WIV89685.1"/>
    <property type="molecule type" value="Genomic_DNA"/>
</dbReference>
<evidence type="ECO:0000313" key="2">
    <source>
        <dbReference type="EMBL" id="WIV89685.1"/>
    </source>
</evidence>
<accession>A0ABY8YB68</accession>
<feature type="domain" description="DUF1543" evidence="1">
    <location>
        <begin position="15"/>
        <end position="66"/>
    </location>
</feature>
<dbReference type="InterPro" id="IPR011440">
    <property type="entry name" value="DUF1543"/>
</dbReference>
<reference evidence="2 3" key="1">
    <citation type="submission" date="2023-06" db="EMBL/GenBank/DDBJ databases">
        <title>Proteus appendicitidis sp. nov., isolated from the appendiceal pus of an appendicitis patient in Yongzhou, China.</title>
        <authorList>
            <person name="Cai X."/>
        </authorList>
    </citation>
    <scope>NUCLEOTIDE SEQUENCE [LARGE SCALE GENOMIC DNA]</scope>
    <source>
        <strain evidence="2 3">HZ0627</strain>
    </source>
</reference>
<dbReference type="Proteomes" id="UP001226651">
    <property type="component" value="Chromosome"/>
</dbReference>
<keyword evidence="3" id="KW-1185">Reference proteome</keyword>
<proteinExistence type="predicted"/>
<protein>
    <submittedName>
        <fullName evidence="2">DUF1543 domain-containing protein</fullName>
    </submittedName>
</protein>
<evidence type="ECO:0000259" key="1">
    <source>
        <dbReference type="Pfam" id="PF07566"/>
    </source>
</evidence>
<gene>
    <name evidence="2" type="ORF">QQS39_06675</name>
</gene>
<dbReference type="Gene3D" id="3.10.20.10">
    <property type="match status" value="2"/>
</dbReference>